<dbReference type="PANTHER" id="PTHR42718">
    <property type="entry name" value="MAJOR FACILITATOR SUPERFAMILY MULTIDRUG TRANSPORTER MFSC"/>
    <property type="match status" value="1"/>
</dbReference>
<dbReference type="SUPFAM" id="SSF103473">
    <property type="entry name" value="MFS general substrate transporter"/>
    <property type="match status" value="1"/>
</dbReference>
<evidence type="ECO:0000313" key="9">
    <source>
        <dbReference type="Proteomes" id="UP001595791"/>
    </source>
</evidence>
<feature type="transmembrane region" description="Helical" evidence="6">
    <location>
        <begin position="82"/>
        <end position="99"/>
    </location>
</feature>
<feature type="transmembrane region" description="Helical" evidence="6">
    <location>
        <begin position="381"/>
        <end position="400"/>
    </location>
</feature>
<evidence type="ECO:0000256" key="6">
    <source>
        <dbReference type="SAM" id="Phobius"/>
    </source>
</evidence>
<dbReference type="EMBL" id="JBHSBU010000001">
    <property type="protein sequence ID" value="MFC4157935.1"/>
    <property type="molecule type" value="Genomic_DNA"/>
</dbReference>
<dbReference type="InterPro" id="IPR036259">
    <property type="entry name" value="MFS_trans_sf"/>
</dbReference>
<dbReference type="Proteomes" id="UP001595791">
    <property type="component" value="Unassembled WGS sequence"/>
</dbReference>
<comment type="caution">
    <text evidence="8">The sequence shown here is derived from an EMBL/GenBank/DDBJ whole genome shotgun (WGS) entry which is preliminary data.</text>
</comment>
<evidence type="ECO:0000256" key="4">
    <source>
        <dbReference type="ARBA" id="ARBA00022989"/>
    </source>
</evidence>
<feature type="transmembrane region" description="Helical" evidence="6">
    <location>
        <begin position="227"/>
        <end position="252"/>
    </location>
</feature>
<keyword evidence="2" id="KW-0813">Transport</keyword>
<feature type="transmembrane region" description="Helical" evidence="6">
    <location>
        <begin position="352"/>
        <end position="375"/>
    </location>
</feature>
<feature type="transmembrane region" description="Helical" evidence="6">
    <location>
        <begin position="168"/>
        <end position="189"/>
    </location>
</feature>
<feature type="transmembrane region" description="Helical" evidence="6">
    <location>
        <begin position="51"/>
        <end position="70"/>
    </location>
</feature>
<evidence type="ECO:0000259" key="7">
    <source>
        <dbReference type="PROSITE" id="PS50850"/>
    </source>
</evidence>
<sequence length="414" mass="44029">MLTPLLPIPPRRALYFCLLLALFELLTYIASDVVMPAMLNVTRDLAAGPQHIPYALNAYLLGGVALQWLIGPLSDRFGRRPMLLIGCAGFTVTCIASYWVDNIHLFNGLRLLQGIGLGFVVVVSYPALQEAFAETDAVRLMAMLANIALLSPLLGPLLGSVLLEWISWRTLFLLIGICGALTWVSLYCYMPETLGVTRRDGSRLDKQPLALASVAASYRSLLRNRRFLAGSAALGLIGLPLIAWIGLAPLLLVKGAGLSTMTYGLWQLPVFGGLITGNLLLNHLAERYSLESLAGRSLWALLGGLLLGAAATWLWPSVPALVAGLTLYTVGLGICNATLYRLTLFSSDASKGVVSAMLGMISVAILGLGGSVLAACGAGNGLTDFAIAACATGLLALWPLRHILRPQSAQAQYA</sequence>
<keyword evidence="3 6" id="KW-0812">Transmembrane</keyword>
<reference evidence="9" key="1">
    <citation type="journal article" date="2019" name="Int. J. Syst. Evol. Microbiol.">
        <title>The Global Catalogue of Microorganisms (GCM) 10K type strain sequencing project: providing services to taxonomists for standard genome sequencing and annotation.</title>
        <authorList>
            <consortium name="The Broad Institute Genomics Platform"/>
            <consortium name="The Broad Institute Genome Sequencing Center for Infectious Disease"/>
            <person name="Wu L."/>
            <person name="Ma J."/>
        </authorList>
    </citation>
    <scope>NUCLEOTIDE SEQUENCE [LARGE SCALE GENOMIC DNA]</scope>
    <source>
        <strain evidence="9">LMG 29894</strain>
    </source>
</reference>
<keyword evidence="5 6" id="KW-0472">Membrane</keyword>
<gene>
    <name evidence="8" type="ORF">ACFOW7_01060</name>
</gene>
<keyword evidence="4 6" id="KW-1133">Transmembrane helix</keyword>
<dbReference type="Gene3D" id="1.20.1720.10">
    <property type="entry name" value="Multidrug resistance protein D"/>
    <property type="match status" value="1"/>
</dbReference>
<dbReference type="PROSITE" id="PS00216">
    <property type="entry name" value="SUGAR_TRANSPORT_1"/>
    <property type="match status" value="1"/>
</dbReference>
<dbReference type="InterPro" id="IPR020846">
    <property type="entry name" value="MFS_dom"/>
</dbReference>
<feature type="transmembrane region" description="Helical" evidence="6">
    <location>
        <begin position="321"/>
        <end position="340"/>
    </location>
</feature>
<comment type="subcellular location">
    <subcellularLocation>
        <location evidence="1">Membrane</location>
        <topology evidence="1">Multi-pass membrane protein</topology>
    </subcellularLocation>
</comment>
<feature type="transmembrane region" description="Helical" evidence="6">
    <location>
        <begin position="111"/>
        <end position="128"/>
    </location>
</feature>
<feature type="transmembrane region" description="Helical" evidence="6">
    <location>
        <begin position="297"/>
        <end position="315"/>
    </location>
</feature>
<feature type="transmembrane region" description="Helical" evidence="6">
    <location>
        <begin position="264"/>
        <end position="285"/>
    </location>
</feature>
<proteinExistence type="predicted"/>
<dbReference type="InterPro" id="IPR005829">
    <property type="entry name" value="Sugar_transporter_CS"/>
</dbReference>
<accession>A0ABV8MKV6</accession>
<protein>
    <submittedName>
        <fullName evidence="8">MFS transporter</fullName>
    </submittedName>
</protein>
<feature type="domain" description="Major facilitator superfamily (MFS) profile" evidence="7">
    <location>
        <begin position="16"/>
        <end position="414"/>
    </location>
</feature>
<keyword evidence="9" id="KW-1185">Reference proteome</keyword>
<organism evidence="8 9">
    <name type="scientific">Chitinimonas lacunae</name>
    <dbReference type="NCBI Taxonomy" id="1963018"/>
    <lineage>
        <taxon>Bacteria</taxon>
        <taxon>Pseudomonadati</taxon>
        <taxon>Pseudomonadota</taxon>
        <taxon>Betaproteobacteria</taxon>
        <taxon>Neisseriales</taxon>
        <taxon>Chitinibacteraceae</taxon>
        <taxon>Chitinimonas</taxon>
    </lineage>
</organism>
<evidence type="ECO:0000256" key="2">
    <source>
        <dbReference type="ARBA" id="ARBA00022448"/>
    </source>
</evidence>
<feature type="transmembrane region" description="Helical" evidence="6">
    <location>
        <begin position="12"/>
        <end position="31"/>
    </location>
</feature>
<dbReference type="PANTHER" id="PTHR42718:SF9">
    <property type="entry name" value="MAJOR FACILITATOR SUPERFAMILY MULTIDRUG TRANSPORTER MFSC"/>
    <property type="match status" value="1"/>
</dbReference>
<feature type="transmembrane region" description="Helical" evidence="6">
    <location>
        <begin position="140"/>
        <end position="162"/>
    </location>
</feature>
<evidence type="ECO:0000256" key="3">
    <source>
        <dbReference type="ARBA" id="ARBA00022692"/>
    </source>
</evidence>
<evidence type="ECO:0000256" key="5">
    <source>
        <dbReference type="ARBA" id="ARBA00023136"/>
    </source>
</evidence>
<evidence type="ECO:0000256" key="1">
    <source>
        <dbReference type="ARBA" id="ARBA00004141"/>
    </source>
</evidence>
<name>A0ABV8MKV6_9NEIS</name>
<dbReference type="RefSeq" id="WP_378160107.1">
    <property type="nucleotide sequence ID" value="NZ_JBHSBU010000001.1"/>
</dbReference>
<dbReference type="Pfam" id="PF07690">
    <property type="entry name" value="MFS_1"/>
    <property type="match status" value="1"/>
</dbReference>
<dbReference type="PROSITE" id="PS50850">
    <property type="entry name" value="MFS"/>
    <property type="match status" value="1"/>
</dbReference>
<dbReference type="InterPro" id="IPR011701">
    <property type="entry name" value="MFS"/>
</dbReference>
<evidence type="ECO:0000313" key="8">
    <source>
        <dbReference type="EMBL" id="MFC4157935.1"/>
    </source>
</evidence>